<dbReference type="InterPro" id="IPR035897">
    <property type="entry name" value="Toll_tir_struct_dom_sf"/>
</dbReference>
<feature type="transmembrane region" description="Helical" evidence="1">
    <location>
        <begin position="56"/>
        <end position="79"/>
    </location>
</feature>
<comment type="caution">
    <text evidence="2">The sequence shown here is derived from an EMBL/GenBank/DDBJ whole genome shotgun (WGS) entry which is preliminary data.</text>
</comment>
<feature type="transmembrane region" description="Helical" evidence="1">
    <location>
        <begin position="229"/>
        <end position="247"/>
    </location>
</feature>
<dbReference type="Proteomes" id="UP000601435">
    <property type="component" value="Unassembled WGS sequence"/>
</dbReference>
<dbReference type="EMBL" id="CAJNJA010007438">
    <property type="protein sequence ID" value="CAE7224631.1"/>
    <property type="molecule type" value="Genomic_DNA"/>
</dbReference>
<evidence type="ECO:0000313" key="2">
    <source>
        <dbReference type="EMBL" id="CAE7224631.1"/>
    </source>
</evidence>
<keyword evidence="3" id="KW-1185">Reference proteome</keyword>
<keyword evidence="1" id="KW-0812">Transmembrane</keyword>
<feature type="transmembrane region" description="Helical" evidence="1">
    <location>
        <begin position="99"/>
        <end position="118"/>
    </location>
</feature>
<dbReference type="Gene3D" id="3.40.50.10140">
    <property type="entry name" value="Toll/interleukin-1 receptor homology (TIR) domain"/>
    <property type="match status" value="1"/>
</dbReference>
<dbReference type="SUPFAM" id="SSF52200">
    <property type="entry name" value="Toll/Interleukin receptor TIR domain"/>
    <property type="match status" value="1"/>
</dbReference>
<keyword evidence="1" id="KW-0472">Membrane</keyword>
<feature type="transmembrane region" description="Helical" evidence="1">
    <location>
        <begin position="391"/>
        <end position="411"/>
    </location>
</feature>
<sequence length="452" mass="50940">MSTLRYPSWKNRQWFQLRYNLSHQVAAIDEFWSHSWQASSFWKICLLLALKNGRAACVLGTIFACLGAFATHSGLLPTVISKLFPPPYRTPGFHFEHDFAPWALVSGIVAALLTLLLWQPRGLVFVDRACIHQGDARLKAEGIINLGAMLKRSNRLLVVIDRTYLQRLWCAFEISAFLNTHQNDRLASLVILPLGLAKSSLFFVLGSAVLLISDICAPVEVLVGVPTRGIGLCTWCIGFSSIFKIYWNELAAVEEMFNNFSWVNLKCCCCELDHKVDGTAIPCDRELIAECVCQWFGSTEAFEECVRTRVRDVFMAQLVHGVPFGYPWALALCIGSLWSQMDQATARASRGDHVSMARALATGVMWWTWILPATYLVYARISQWVRKSPTCCRQILGFVACFLLFTVPHLFQYYSYEYISEDNHAFAMLAGTTLLLSLAAFCLLKRSAKQVD</sequence>
<accession>A0A812KIP7</accession>
<keyword evidence="1" id="KW-1133">Transmembrane helix</keyword>
<evidence type="ECO:0000313" key="3">
    <source>
        <dbReference type="Proteomes" id="UP000601435"/>
    </source>
</evidence>
<evidence type="ECO:0008006" key="4">
    <source>
        <dbReference type="Google" id="ProtNLM"/>
    </source>
</evidence>
<dbReference type="OrthoDB" id="416176at2759"/>
<dbReference type="AlphaFoldDB" id="A0A812KIP7"/>
<feature type="transmembrane region" description="Helical" evidence="1">
    <location>
        <begin position="423"/>
        <end position="444"/>
    </location>
</feature>
<evidence type="ECO:0000256" key="1">
    <source>
        <dbReference type="SAM" id="Phobius"/>
    </source>
</evidence>
<organism evidence="2 3">
    <name type="scientific">Symbiodinium necroappetens</name>
    <dbReference type="NCBI Taxonomy" id="1628268"/>
    <lineage>
        <taxon>Eukaryota</taxon>
        <taxon>Sar</taxon>
        <taxon>Alveolata</taxon>
        <taxon>Dinophyceae</taxon>
        <taxon>Suessiales</taxon>
        <taxon>Symbiodiniaceae</taxon>
        <taxon>Symbiodinium</taxon>
    </lineage>
</organism>
<feature type="transmembrane region" description="Helical" evidence="1">
    <location>
        <begin position="318"/>
        <end position="339"/>
    </location>
</feature>
<proteinExistence type="predicted"/>
<feature type="transmembrane region" description="Helical" evidence="1">
    <location>
        <begin position="359"/>
        <end position="379"/>
    </location>
</feature>
<reference evidence="2" key="1">
    <citation type="submission" date="2021-02" db="EMBL/GenBank/DDBJ databases">
        <authorList>
            <person name="Dougan E. K."/>
            <person name="Rhodes N."/>
            <person name="Thang M."/>
            <person name="Chan C."/>
        </authorList>
    </citation>
    <scope>NUCLEOTIDE SEQUENCE</scope>
</reference>
<name>A0A812KIP7_9DINO</name>
<gene>
    <name evidence="2" type="ORF">SNEC2469_LOCUS3079</name>
</gene>
<protein>
    <recommendedName>
        <fullName evidence="4">TIR domain-containing protein</fullName>
    </recommendedName>
</protein>